<reference evidence="2" key="1">
    <citation type="journal article" date="2018" name="Nat. Plants">
        <title>Whole-genome landscape of Medicago truncatula symbiotic genes.</title>
        <authorList>
            <person name="Pecrix Y."/>
            <person name="Staton S.E."/>
            <person name="Sallet E."/>
            <person name="Lelandais-Briere C."/>
            <person name="Moreau S."/>
            <person name="Carrere S."/>
            <person name="Blein T."/>
            <person name="Jardinaud M.F."/>
            <person name="Latrasse D."/>
            <person name="Zouine M."/>
            <person name="Zahm M."/>
            <person name="Kreplak J."/>
            <person name="Mayjonade B."/>
            <person name="Satge C."/>
            <person name="Perez M."/>
            <person name="Cauet S."/>
            <person name="Marande W."/>
            <person name="Chantry-Darmon C."/>
            <person name="Lopez-Roques C."/>
            <person name="Bouchez O."/>
            <person name="Berard A."/>
            <person name="Debelle F."/>
            <person name="Munos S."/>
            <person name="Bendahmane A."/>
            <person name="Berges H."/>
            <person name="Niebel A."/>
            <person name="Buitink J."/>
            <person name="Frugier F."/>
            <person name="Benhamed M."/>
            <person name="Crespi M."/>
            <person name="Gouzy J."/>
            <person name="Gamas P."/>
        </authorList>
    </citation>
    <scope>NUCLEOTIDE SEQUENCE [LARGE SCALE GENOMIC DNA]</scope>
    <source>
        <strain evidence="2">cv. Jemalong A17</strain>
    </source>
</reference>
<sequence length="96" mass="10978">MIPKLNFSTFHHFLILPSSLPFLSSNKAISSTKINILSSILPYFSLFLNINLIFNALHFSLNKIPPPRVILTPSKIFHHHLKTSVLNPIIIESKRF</sequence>
<proteinExistence type="predicted"/>
<dbReference type="EMBL" id="PSQE01000006">
    <property type="protein sequence ID" value="RHN52190.1"/>
    <property type="molecule type" value="Genomic_DNA"/>
</dbReference>
<dbReference type="Gramene" id="rna36832">
    <property type="protein sequence ID" value="RHN52190.1"/>
    <property type="gene ID" value="gene36832"/>
</dbReference>
<organism evidence="1 2">
    <name type="scientific">Medicago truncatula</name>
    <name type="common">Barrel medic</name>
    <name type="synonym">Medicago tribuloides</name>
    <dbReference type="NCBI Taxonomy" id="3880"/>
    <lineage>
        <taxon>Eukaryota</taxon>
        <taxon>Viridiplantae</taxon>
        <taxon>Streptophyta</taxon>
        <taxon>Embryophyta</taxon>
        <taxon>Tracheophyta</taxon>
        <taxon>Spermatophyta</taxon>
        <taxon>Magnoliopsida</taxon>
        <taxon>eudicotyledons</taxon>
        <taxon>Gunneridae</taxon>
        <taxon>Pentapetalae</taxon>
        <taxon>rosids</taxon>
        <taxon>fabids</taxon>
        <taxon>Fabales</taxon>
        <taxon>Fabaceae</taxon>
        <taxon>Papilionoideae</taxon>
        <taxon>50 kb inversion clade</taxon>
        <taxon>NPAAA clade</taxon>
        <taxon>Hologalegina</taxon>
        <taxon>IRL clade</taxon>
        <taxon>Trifolieae</taxon>
        <taxon>Medicago</taxon>
    </lineage>
</organism>
<evidence type="ECO:0000313" key="1">
    <source>
        <dbReference type="EMBL" id="RHN52190.1"/>
    </source>
</evidence>
<comment type="caution">
    <text evidence="1">The sequence shown here is derived from an EMBL/GenBank/DDBJ whole genome shotgun (WGS) entry which is preliminary data.</text>
</comment>
<dbReference type="Proteomes" id="UP000265566">
    <property type="component" value="Chromosome 6"/>
</dbReference>
<accession>A0A396HFT5</accession>
<evidence type="ECO:0000313" key="2">
    <source>
        <dbReference type="Proteomes" id="UP000265566"/>
    </source>
</evidence>
<dbReference type="AlphaFoldDB" id="A0A396HFT5"/>
<gene>
    <name evidence="1" type="ORF">MtrunA17_Chr6g0477761</name>
</gene>
<protein>
    <submittedName>
        <fullName evidence="1">Uncharacterized protein</fullName>
    </submittedName>
</protein>
<name>A0A396HFT5_MEDTR</name>